<dbReference type="Proteomes" id="UP000183104">
    <property type="component" value="Unassembled WGS sequence"/>
</dbReference>
<feature type="domain" description="TadE-like" evidence="1">
    <location>
        <begin position="2"/>
        <end position="39"/>
    </location>
</feature>
<gene>
    <name evidence="2" type="ORF">SAMN05661077_1378</name>
</gene>
<dbReference type="RefSeq" id="WP_054966100.1">
    <property type="nucleotide sequence ID" value="NZ_FMUN01000003.1"/>
</dbReference>
<evidence type="ECO:0000313" key="2">
    <source>
        <dbReference type="EMBL" id="SCY15617.1"/>
    </source>
</evidence>
<keyword evidence="3" id="KW-1185">Reference proteome</keyword>
<evidence type="ECO:0000259" key="1">
    <source>
        <dbReference type="Pfam" id="PF07811"/>
    </source>
</evidence>
<dbReference type="STRING" id="381306.AN478_08060"/>
<accession>A0A1G5DM27</accession>
<proteinExistence type="predicted"/>
<organism evidence="2 3">
    <name type="scientific">Thiohalorhabdus denitrificans</name>
    <dbReference type="NCBI Taxonomy" id="381306"/>
    <lineage>
        <taxon>Bacteria</taxon>
        <taxon>Pseudomonadati</taxon>
        <taxon>Pseudomonadota</taxon>
        <taxon>Gammaproteobacteria</taxon>
        <taxon>Thiohalorhabdales</taxon>
        <taxon>Thiohalorhabdaceae</taxon>
        <taxon>Thiohalorhabdus</taxon>
    </lineage>
</organism>
<protein>
    <submittedName>
        <fullName evidence="2">TadE-like protein</fullName>
    </submittedName>
</protein>
<sequence>MELALVLPVLMLLLVGVVELGRGLYQNHILAKAAESGARYLSREPGALDWESCAEGENWGEGVERATRLVVFGDPFGTTDPLVPNLGTENVTIEGLGPEPISGEGMAGSPCVIRVRAAADFDPVIATGEFLPLGDLVLRAMAEERYVGE</sequence>
<name>A0A1G5DM27_9GAMM</name>
<dbReference type="Pfam" id="PF07811">
    <property type="entry name" value="TadE"/>
    <property type="match status" value="1"/>
</dbReference>
<reference evidence="3" key="1">
    <citation type="submission" date="2016-10" db="EMBL/GenBank/DDBJ databases">
        <authorList>
            <person name="Varghese N."/>
        </authorList>
    </citation>
    <scope>NUCLEOTIDE SEQUENCE [LARGE SCALE GENOMIC DNA]</scope>
    <source>
        <strain evidence="3">HL 19</strain>
    </source>
</reference>
<dbReference type="InterPro" id="IPR012495">
    <property type="entry name" value="TadE-like_dom"/>
</dbReference>
<evidence type="ECO:0000313" key="3">
    <source>
        <dbReference type="Proteomes" id="UP000183104"/>
    </source>
</evidence>
<dbReference type="EMBL" id="FMUN01000003">
    <property type="protein sequence ID" value="SCY15617.1"/>
    <property type="molecule type" value="Genomic_DNA"/>
</dbReference>
<dbReference type="AlphaFoldDB" id="A0A1G5DM27"/>